<comment type="cofactor">
    <cofactor evidence="2">
        <name>Zn(2+)</name>
        <dbReference type="ChEBI" id="CHEBI:29105"/>
    </cofactor>
</comment>
<accession>A0ABN2Y8F1</accession>
<comment type="cofactor">
    <cofactor evidence="1">
        <name>Co(2+)</name>
        <dbReference type="ChEBI" id="CHEBI:48828"/>
    </cofactor>
</comment>
<dbReference type="InterPro" id="IPR002933">
    <property type="entry name" value="Peptidase_M20"/>
</dbReference>
<dbReference type="Pfam" id="PF01546">
    <property type="entry name" value="Peptidase_M20"/>
    <property type="match status" value="1"/>
</dbReference>
<organism evidence="9 10">
    <name type="scientific">Kocuria atrinae</name>
    <dbReference type="NCBI Taxonomy" id="592377"/>
    <lineage>
        <taxon>Bacteria</taxon>
        <taxon>Bacillati</taxon>
        <taxon>Actinomycetota</taxon>
        <taxon>Actinomycetes</taxon>
        <taxon>Micrococcales</taxon>
        <taxon>Micrococcaceae</taxon>
        <taxon>Kocuria</taxon>
    </lineage>
</organism>
<keyword evidence="5" id="KW-0378">Hydrolase</keyword>
<evidence type="ECO:0000313" key="10">
    <source>
        <dbReference type="Proteomes" id="UP001500166"/>
    </source>
</evidence>
<dbReference type="NCBIfam" id="NF005306">
    <property type="entry name" value="PRK06837.1"/>
    <property type="match status" value="1"/>
</dbReference>
<proteinExistence type="inferred from homology"/>
<reference evidence="9 10" key="1">
    <citation type="journal article" date="2019" name="Int. J. Syst. Evol. Microbiol.">
        <title>The Global Catalogue of Microorganisms (GCM) 10K type strain sequencing project: providing services to taxonomists for standard genome sequencing and annotation.</title>
        <authorList>
            <consortium name="The Broad Institute Genomics Platform"/>
            <consortium name="The Broad Institute Genome Sequencing Center for Infectious Disease"/>
            <person name="Wu L."/>
            <person name="Ma J."/>
        </authorList>
    </citation>
    <scope>NUCLEOTIDE SEQUENCE [LARGE SCALE GENOMIC DNA]</scope>
    <source>
        <strain evidence="9 10">JCM 15914</strain>
    </source>
</reference>
<name>A0ABN2Y8F1_9MICC</name>
<dbReference type="Gene3D" id="3.30.70.360">
    <property type="match status" value="1"/>
</dbReference>
<evidence type="ECO:0000256" key="7">
    <source>
        <dbReference type="ARBA" id="ARBA00023285"/>
    </source>
</evidence>
<keyword evidence="7" id="KW-0170">Cobalt</keyword>
<evidence type="ECO:0000313" key="9">
    <source>
        <dbReference type="EMBL" id="GAA2122972.1"/>
    </source>
</evidence>
<feature type="domain" description="Peptidase M20 dimerisation" evidence="8">
    <location>
        <begin position="209"/>
        <end position="319"/>
    </location>
</feature>
<evidence type="ECO:0000256" key="4">
    <source>
        <dbReference type="ARBA" id="ARBA00022723"/>
    </source>
</evidence>
<gene>
    <name evidence="9" type="ORF">GCM10009824_26390</name>
</gene>
<dbReference type="EMBL" id="BAAAQA010000033">
    <property type="protein sequence ID" value="GAA2122972.1"/>
    <property type="molecule type" value="Genomic_DNA"/>
</dbReference>
<evidence type="ECO:0000256" key="5">
    <source>
        <dbReference type="ARBA" id="ARBA00022801"/>
    </source>
</evidence>
<keyword evidence="10" id="KW-1185">Reference proteome</keyword>
<dbReference type="Proteomes" id="UP001500166">
    <property type="component" value="Unassembled WGS sequence"/>
</dbReference>
<dbReference type="RefSeq" id="WP_344225455.1">
    <property type="nucleotide sequence ID" value="NZ_BAAAQA010000033.1"/>
</dbReference>
<dbReference type="PANTHER" id="PTHR43808:SF25">
    <property type="entry name" value="PEPTIDASE M20 DIMERISATION DOMAIN-CONTAINING PROTEIN"/>
    <property type="match status" value="1"/>
</dbReference>
<dbReference type="InterPro" id="IPR050072">
    <property type="entry name" value="Peptidase_M20A"/>
</dbReference>
<dbReference type="NCBIfam" id="TIGR01910">
    <property type="entry name" value="DapE-ArgE"/>
    <property type="match status" value="1"/>
</dbReference>
<keyword evidence="6" id="KW-0862">Zinc</keyword>
<dbReference type="Gene3D" id="3.40.630.10">
    <property type="entry name" value="Zn peptidases"/>
    <property type="match status" value="1"/>
</dbReference>
<dbReference type="PANTHER" id="PTHR43808">
    <property type="entry name" value="ACETYLORNITHINE DEACETYLASE"/>
    <property type="match status" value="1"/>
</dbReference>
<evidence type="ECO:0000259" key="8">
    <source>
        <dbReference type="Pfam" id="PF07687"/>
    </source>
</evidence>
<evidence type="ECO:0000256" key="1">
    <source>
        <dbReference type="ARBA" id="ARBA00001941"/>
    </source>
</evidence>
<evidence type="ECO:0000256" key="6">
    <source>
        <dbReference type="ARBA" id="ARBA00022833"/>
    </source>
</evidence>
<protein>
    <submittedName>
        <fullName evidence="9">ArgE/DapE family deacylase</fullName>
    </submittedName>
</protein>
<dbReference type="SUPFAM" id="SSF53187">
    <property type="entry name" value="Zn-dependent exopeptidases"/>
    <property type="match status" value="1"/>
</dbReference>
<comment type="similarity">
    <text evidence="3">Belongs to the peptidase M20A family.</text>
</comment>
<dbReference type="SUPFAM" id="SSF55031">
    <property type="entry name" value="Bacterial exopeptidase dimerisation domain"/>
    <property type="match status" value="1"/>
</dbReference>
<evidence type="ECO:0000256" key="3">
    <source>
        <dbReference type="ARBA" id="ARBA00006247"/>
    </source>
</evidence>
<keyword evidence="4" id="KW-0479">Metal-binding</keyword>
<dbReference type="Pfam" id="PF07687">
    <property type="entry name" value="M20_dimer"/>
    <property type="match status" value="1"/>
</dbReference>
<sequence length="433" mass="46630">MSQPTQAQETAIREAVAEAFDQQVEFLQRLVSEPSRRTEERAAQDMMAAAFQDAGLSVDQWTLDAAELATHPAAGAVTVDYSNTPVVVGTYEPSAPADGARSLILNGHVDVVPEGREDTWTTSPWDGRIEDGWMYGRGAGDMKAGLVANLFAFKALQAAGLEPTGRVHLQSVPEEECTGNGTVAAMQRGYTADAVLISEPIAETLVRANLGVIWFDVDVTGTAAHAHEMAKGFNALDAAYSLIGDLRELEDRWNQITVGDPNFGDLEHPINLNVGVLQAGEWPSSVPDRCTFTVRVSVPPSLGSAAAWQELEECVERAGRVNPVVSQGKVSVSKSGFFSDQYVLEPGTEAEGLLSELHASVTGAPLESYPSPAYVDSRVYGTFQGIPSMVYGPLAETLHGKDERVNLESVKRCTEIYALYIARWCGVREAGQK</sequence>
<dbReference type="InterPro" id="IPR036264">
    <property type="entry name" value="Bact_exopeptidase_dim_dom"/>
</dbReference>
<dbReference type="InterPro" id="IPR011650">
    <property type="entry name" value="Peptidase_M20_dimer"/>
</dbReference>
<dbReference type="InterPro" id="IPR010182">
    <property type="entry name" value="ArgE/DapE"/>
</dbReference>
<comment type="caution">
    <text evidence="9">The sequence shown here is derived from an EMBL/GenBank/DDBJ whole genome shotgun (WGS) entry which is preliminary data.</text>
</comment>
<evidence type="ECO:0000256" key="2">
    <source>
        <dbReference type="ARBA" id="ARBA00001947"/>
    </source>
</evidence>